<sequence length="88" mass="10387">MKEQINYTYIVKCSDNTYYTGWTNNIDKRIKAHNNGKGAKYTKARRPVELVYLETFATKQEAMKREAEIKKLTRNEKEELIKKELPTA</sequence>
<keyword evidence="4" id="KW-1185">Reference proteome</keyword>
<proteinExistence type="inferred from homology"/>
<dbReference type="RefSeq" id="WP_341443244.1">
    <property type="nucleotide sequence ID" value="NZ_FMXR01000026.1"/>
</dbReference>
<evidence type="ECO:0000259" key="2">
    <source>
        <dbReference type="PROSITE" id="PS50164"/>
    </source>
</evidence>
<dbReference type="Pfam" id="PF01541">
    <property type="entry name" value="GIY-YIG"/>
    <property type="match status" value="1"/>
</dbReference>
<comment type="similarity">
    <text evidence="1">Belongs to the UPF0213 family.</text>
</comment>
<name>A0A1G6CRM4_EUBOX</name>
<dbReference type="PANTHER" id="PTHR34477">
    <property type="entry name" value="UPF0213 PROTEIN YHBQ"/>
    <property type="match status" value="1"/>
</dbReference>
<keyword evidence="3" id="KW-0378">Hydrolase</keyword>
<evidence type="ECO:0000313" key="3">
    <source>
        <dbReference type="EMBL" id="SDB35526.1"/>
    </source>
</evidence>
<dbReference type="Gene3D" id="3.40.1440.10">
    <property type="entry name" value="GIY-YIG endonuclease"/>
    <property type="match status" value="1"/>
</dbReference>
<reference evidence="3 4" key="1">
    <citation type="submission" date="2016-10" db="EMBL/GenBank/DDBJ databases">
        <authorList>
            <person name="de Groot N.N."/>
        </authorList>
    </citation>
    <scope>NUCLEOTIDE SEQUENCE [LARGE SCALE GENOMIC DNA]</scope>
    <source>
        <strain evidence="3 4">DSM 3217</strain>
    </source>
</reference>
<dbReference type="STRING" id="1732.SAMN02910417_02615"/>
<dbReference type="InterPro" id="IPR035901">
    <property type="entry name" value="GIY-YIG_endonuc_sf"/>
</dbReference>
<dbReference type="InterPro" id="IPR000305">
    <property type="entry name" value="GIY-YIG_endonuc"/>
</dbReference>
<dbReference type="PROSITE" id="PS50164">
    <property type="entry name" value="GIY_YIG"/>
    <property type="match status" value="1"/>
</dbReference>
<dbReference type="SUPFAM" id="SSF82771">
    <property type="entry name" value="GIY-YIG endonuclease"/>
    <property type="match status" value="1"/>
</dbReference>
<protein>
    <submittedName>
        <fullName evidence="3">Putative endonuclease</fullName>
    </submittedName>
</protein>
<dbReference type="Proteomes" id="UP000199228">
    <property type="component" value="Unassembled WGS sequence"/>
</dbReference>
<dbReference type="SMART" id="SM00465">
    <property type="entry name" value="GIYc"/>
    <property type="match status" value="1"/>
</dbReference>
<feature type="domain" description="GIY-YIG" evidence="2">
    <location>
        <begin position="4"/>
        <end position="79"/>
    </location>
</feature>
<dbReference type="AlphaFoldDB" id="A0A1G6CRM4"/>
<dbReference type="GO" id="GO:0004519">
    <property type="term" value="F:endonuclease activity"/>
    <property type="evidence" value="ECO:0007669"/>
    <property type="project" value="UniProtKB-KW"/>
</dbReference>
<dbReference type="PANTHER" id="PTHR34477:SF1">
    <property type="entry name" value="UPF0213 PROTEIN YHBQ"/>
    <property type="match status" value="1"/>
</dbReference>
<accession>A0A1G6CRM4</accession>
<dbReference type="InterPro" id="IPR050190">
    <property type="entry name" value="UPF0213_domain"/>
</dbReference>
<gene>
    <name evidence="3" type="ORF">SAMN02910417_02615</name>
</gene>
<keyword evidence="3" id="KW-0255">Endonuclease</keyword>
<evidence type="ECO:0000313" key="4">
    <source>
        <dbReference type="Proteomes" id="UP000199228"/>
    </source>
</evidence>
<keyword evidence="3" id="KW-0540">Nuclease</keyword>
<organism evidence="3 4">
    <name type="scientific">Eubacterium oxidoreducens</name>
    <dbReference type="NCBI Taxonomy" id="1732"/>
    <lineage>
        <taxon>Bacteria</taxon>
        <taxon>Bacillati</taxon>
        <taxon>Bacillota</taxon>
        <taxon>Clostridia</taxon>
        <taxon>Eubacteriales</taxon>
        <taxon>Eubacteriaceae</taxon>
        <taxon>Eubacterium</taxon>
    </lineage>
</organism>
<evidence type="ECO:0000256" key="1">
    <source>
        <dbReference type="ARBA" id="ARBA00007435"/>
    </source>
</evidence>
<dbReference type="EMBL" id="FMXR01000026">
    <property type="protein sequence ID" value="SDB35526.1"/>
    <property type="molecule type" value="Genomic_DNA"/>
</dbReference>
<dbReference type="CDD" id="cd10456">
    <property type="entry name" value="GIY-YIG_UPF0213"/>
    <property type="match status" value="1"/>
</dbReference>